<feature type="region of interest" description="Disordered" evidence="5">
    <location>
        <begin position="249"/>
        <end position="273"/>
    </location>
</feature>
<proteinExistence type="predicted"/>
<dbReference type="InParanoid" id="B5YNC9"/>
<sequence>MGNEASSPDYEEDEFAKFEGIETLGYRVLGVQPNSPASAAGLVSFLDFLVGANGKMLLGSGEGLEEGEEYDDIDFPALLKESVGKELELLVHNIKSNSQRLVRITPSSTWGGAGLLGVTIRLDNYGGADERLIRVLSVEHNSPAAIAGLVPESDYLLGTTSASFDSDQMLAEVLMVHSDRIVEIYVYSSESDMVRVVTLMPTLSWGGRGLLGAEVGTGYLHGFPASCRKTDGASVERKIRMGVRPTEATALECKKDGGDNTTTEDAEDEGDMVDLTALTDSMSGKAMCFAEQMEMEPEPVDDSQGQSQRQEMHQPSSESNDGNKNGHATNEETPVVYATEADALFSRPPPGDGAMTPIKQQSNEAPYSPGFVPPPLYDARAVSPGVDLR</sequence>
<reference evidence="7 8" key="1">
    <citation type="journal article" date="2004" name="Science">
        <title>The genome of the diatom Thalassiosira pseudonana: ecology, evolution, and metabolism.</title>
        <authorList>
            <person name="Armbrust E.V."/>
            <person name="Berges J.A."/>
            <person name="Bowler C."/>
            <person name="Green B.R."/>
            <person name="Martinez D."/>
            <person name="Putnam N.H."/>
            <person name="Zhou S."/>
            <person name="Allen A.E."/>
            <person name="Apt K.E."/>
            <person name="Bechner M."/>
            <person name="Brzezinski M.A."/>
            <person name="Chaal B.K."/>
            <person name="Chiovitti A."/>
            <person name="Davis A.K."/>
            <person name="Demarest M.S."/>
            <person name="Detter J.C."/>
            <person name="Glavina T."/>
            <person name="Goodstein D."/>
            <person name="Hadi M.Z."/>
            <person name="Hellsten U."/>
            <person name="Hildebrand M."/>
            <person name="Jenkins B.D."/>
            <person name="Jurka J."/>
            <person name="Kapitonov V.V."/>
            <person name="Kroger N."/>
            <person name="Lau W.W."/>
            <person name="Lane T.W."/>
            <person name="Larimer F.W."/>
            <person name="Lippmeier J.C."/>
            <person name="Lucas S."/>
            <person name="Medina M."/>
            <person name="Montsant A."/>
            <person name="Obornik M."/>
            <person name="Parker M.S."/>
            <person name="Palenik B."/>
            <person name="Pazour G.J."/>
            <person name="Richardson P.M."/>
            <person name="Rynearson T.A."/>
            <person name="Saito M.A."/>
            <person name="Schwartz D.C."/>
            <person name="Thamatrakoln K."/>
            <person name="Valentin K."/>
            <person name="Vardi A."/>
            <person name="Wilkerson F.P."/>
            <person name="Rokhsar D.S."/>
        </authorList>
    </citation>
    <scope>NUCLEOTIDE SEQUENCE [LARGE SCALE GENOMIC DNA]</scope>
    <source>
        <strain evidence="7 8">CCMP1335</strain>
    </source>
</reference>
<evidence type="ECO:0000313" key="8">
    <source>
        <dbReference type="Proteomes" id="UP000001449"/>
    </source>
</evidence>
<feature type="domain" description="PDZ GRASP-type" evidence="6">
    <location>
        <begin position="131"/>
        <end position="220"/>
    </location>
</feature>
<dbReference type="PaxDb" id="35128-Thaps7103"/>
<dbReference type="InterPro" id="IPR024958">
    <property type="entry name" value="GRASP_PDZ"/>
</dbReference>
<evidence type="ECO:0000259" key="6">
    <source>
        <dbReference type="PROSITE" id="PS51865"/>
    </source>
</evidence>
<dbReference type="RefSeq" id="XP_002295892.1">
    <property type="nucleotide sequence ID" value="XM_002295856.1"/>
</dbReference>
<dbReference type="STRING" id="35128.B5YNC9"/>
<comment type="subcellular location">
    <subcellularLocation>
        <location evidence="1">Golgi apparatus membrane</location>
    </subcellularLocation>
</comment>
<dbReference type="Proteomes" id="UP000001449">
    <property type="component" value="Chromosome 7"/>
</dbReference>
<dbReference type="EMBL" id="CP001160">
    <property type="protein sequence ID" value="ACI64609.1"/>
    <property type="molecule type" value="Genomic_DNA"/>
</dbReference>
<dbReference type="PANTHER" id="PTHR12893:SF0">
    <property type="entry name" value="GRASP65"/>
    <property type="match status" value="1"/>
</dbReference>
<feature type="domain" description="PDZ GRASP-type" evidence="6">
    <location>
        <begin position="24"/>
        <end position="125"/>
    </location>
</feature>
<dbReference type="InterPro" id="IPR036034">
    <property type="entry name" value="PDZ_sf"/>
</dbReference>
<organism evidence="7 8">
    <name type="scientific">Thalassiosira pseudonana</name>
    <name type="common">Marine diatom</name>
    <name type="synonym">Cyclotella nana</name>
    <dbReference type="NCBI Taxonomy" id="35128"/>
    <lineage>
        <taxon>Eukaryota</taxon>
        <taxon>Sar</taxon>
        <taxon>Stramenopiles</taxon>
        <taxon>Ochrophyta</taxon>
        <taxon>Bacillariophyta</taxon>
        <taxon>Coscinodiscophyceae</taxon>
        <taxon>Thalassiosirophycidae</taxon>
        <taxon>Thalassiosirales</taxon>
        <taxon>Thalassiosiraceae</taxon>
        <taxon>Thalassiosira</taxon>
    </lineage>
</organism>
<keyword evidence="4" id="KW-0472">Membrane</keyword>
<feature type="compositionally biased region" description="Polar residues" evidence="5">
    <location>
        <begin position="303"/>
        <end position="332"/>
    </location>
</feature>
<dbReference type="PROSITE" id="PS51865">
    <property type="entry name" value="PDZ_GRASP"/>
    <property type="match status" value="2"/>
</dbReference>
<protein>
    <recommendedName>
        <fullName evidence="6">PDZ GRASP-type domain-containing protein</fullName>
    </recommendedName>
</protein>
<dbReference type="OMA" id="FAYDFPY"/>
<keyword evidence="2" id="KW-0677">Repeat</keyword>
<feature type="region of interest" description="Disordered" evidence="5">
    <location>
        <begin position="295"/>
        <end position="389"/>
    </location>
</feature>
<dbReference type="eggNOG" id="KOG3834">
    <property type="taxonomic scope" value="Eukaryota"/>
</dbReference>
<evidence type="ECO:0000256" key="2">
    <source>
        <dbReference type="ARBA" id="ARBA00022737"/>
    </source>
</evidence>
<dbReference type="Pfam" id="PF04495">
    <property type="entry name" value="GRASP55_65"/>
    <property type="match status" value="1"/>
</dbReference>
<keyword evidence="3" id="KW-0333">Golgi apparatus</keyword>
<reference evidence="7 8" key="2">
    <citation type="journal article" date="2008" name="Nature">
        <title>The Phaeodactylum genome reveals the evolutionary history of diatom genomes.</title>
        <authorList>
            <person name="Bowler C."/>
            <person name="Allen A.E."/>
            <person name="Badger J.H."/>
            <person name="Grimwood J."/>
            <person name="Jabbari K."/>
            <person name="Kuo A."/>
            <person name="Maheswari U."/>
            <person name="Martens C."/>
            <person name="Maumus F."/>
            <person name="Otillar R.P."/>
            <person name="Rayko E."/>
            <person name="Salamov A."/>
            <person name="Vandepoele K."/>
            <person name="Beszteri B."/>
            <person name="Gruber A."/>
            <person name="Heijde M."/>
            <person name="Katinka M."/>
            <person name="Mock T."/>
            <person name="Valentin K."/>
            <person name="Verret F."/>
            <person name="Berges J.A."/>
            <person name="Brownlee C."/>
            <person name="Cadoret J.P."/>
            <person name="Chiovitti A."/>
            <person name="Choi C.J."/>
            <person name="Coesel S."/>
            <person name="De Martino A."/>
            <person name="Detter J.C."/>
            <person name="Durkin C."/>
            <person name="Falciatore A."/>
            <person name="Fournet J."/>
            <person name="Haruta M."/>
            <person name="Huysman M.J."/>
            <person name="Jenkins B.D."/>
            <person name="Jiroutova K."/>
            <person name="Jorgensen R.E."/>
            <person name="Joubert Y."/>
            <person name="Kaplan A."/>
            <person name="Kroger N."/>
            <person name="Kroth P.G."/>
            <person name="La Roche J."/>
            <person name="Lindquist E."/>
            <person name="Lommer M."/>
            <person name="Martin-Jezequel V."/>
            <person name="Lopez P.J."/>
            <person name="Lucas S."/>
            <person name="Mangogna M."/>
            <person name="McGinnis K."/>
            <person name="Medlin L.K."/>
            <person name="Montsant A."/>
            <person name="Oudot-Le Secq M.P."/>
            <person name="Napoli C."/>
            <person name="Obornik M."/>
            <person name="Parker M.S."/>
            <person name="Petit J.L."/>
            <person name="Porcel B.M."/>
            <person name="Poulsen N."/>
            <person name="Robison M."/>
            <person name="Rychlewski L."/>
            <person name="Rynearson T.A."/>
            <person name="Schmutz J."/>
            <person name="Shapiro H."/>
            <person name="Siaut M."/>
            <person name="Stanley M."/>
            <person name="Sussman M.R."/>
            <person name="Taylor A.R."/>
            <person name="Vardi A."/>
            <person name="von Dassow P."/>
            <person name="Vyverman W."/>
            <person name="Willis A."/>
            <person name="Wyrwicz L.S."/>
            <person name="Rokhsar D.S."/>
            <person name="Weissenbach J."/>
            <person name="Armbrust E.V."/>
            <person name="Green B.R."/>
            <person name="Van de Peer Y."/>
            <person name="Grigoriev I.V."/>
        </authorList>
    </citation>
    <scope>NUCLEOTIDE SEQUENCE [LARGE SCALE GENOMIC DNA]</scope>
    <source>
        <strain evidence="7 8">CCMP1335</strain>
    </source>
</reference>
<dbReference type="GO" id="GO:0005794">
    <property type="term" value="C:Golgi apparatus"/>
    <property type="evidence" value="ECO:0000318"/>
    <property type="project" value="GO_Central"/>
</dbReference>
<feature type="compositionally biased region" description="Acidic residues" evidence="5">
    <location>
        <begin position="262"/>
        <end position="272"/>
    </location>
</feature>
<evidence type="ECO:0000256" key="5">
    <source>
        <dbReference type="SAM" id="MobiDB-lite"/>
    </source>
</evidence>
<dbReference type="KEGG" id="tps:THAPS_7103"/>
<dbReference type="PANTHER" id="PTHR12893">
    <property type="entry name" value="GOLGI REASSEMBLY STACKING PROTEIN GRASP"/>
    <property type="match status" value="1"/>
</dbReference>
<dbReference type="AlphaFoldDB" id="B5YNC9"/>
<evidence type="ECO:0000256" key="4">
    <source>
        <dbReference type="ARBA" id="ARBA00023136"/>
    </source>
</evidence>
<dbReference type="GO" id="GO:0000139">
    <property type="term" value="C:Golgi membrane"/>
    <property type="evidence" value="ECO:0007669"/>
    <property type="project" value="UniProtKB-SubCell"/>
</dbReference>
<dbReference type="InterPro" id="IPR007583">
    <property type="entry name" value="GRASP55_65"/>
</dbReference>
<dbReference type="GeneID" id="7447107"/>
<evidence type="ECO:0000313" key="7">
    <source>
        <dbReference type="EMBL" id="ACI64609.1"/>
    </source>
</evidence>
<dbReference type="GO" id="GO:0007030">
    <property type="term" value="P:Golgi organization"/>
    <property type="evidence" value="ECO:0000318"/>
    <property type="project" value="GO_Central"/>
</dbReference>
<dbReference type="HOGENOM" id="CLU_710793_0_0_1"/>
<dbReference type="SUPFAM" id="SSF50156">
    <property type="entry name" value="PDZ domain-like"/>
    <property type="match status" value="1"/>
</dbReference>
<dbReference type="Gene3D" id="2.30.42.10">
    <property type="match status" value="2"/>
</dbReference>
<gene>
    <name evidence="7" type="ORF">THAPS_7103</name>
</gene>
<evidence type="ECO:0000256" key="1">
    <source>
        <dbReference type="ARBA" id="ARBA00004394"/>
    </source>
</evidence>
<name>B5YNC9_THAPS</name>
<evidence type="ECO:0000256" key="3">
    <source>
        <dbReference type="ARBA" id="ARBA00023034"/>
    </source>
</evidence>
<accession>B5YNC9</accession>
<keyword evidence="8" id="KW-1185">Reference proteome</keyword>